<evidence type="ECO:0000313" key="3">
    <source>
        <dbReference type="EMBL" id="CUG00027.1"/>
    </source>
</evidence>
<keyword evidence="2" id="KW-1133">Transmembrane helix</keyword>
<evidence type="ECO:0000256" key="1">
    <source>
        <dbReference type="SAM" id="MobiDB-lite"/>
    </source>
</evidence>
<feature type="compositionally biased region" description="Basic and acidic residues" evidence="1">
    <location>
        <begin position="47"/>
        <end position="63"/>
    </location>
</feature>
<sequence length="166" mass="19157">MHLRARAAIGAFNAIITTVLAMPYANWFVWALFVPCAPPRRNPRGRLLSDKANQKSPEQSRHVEDEMFHCGLGAESKMLEKGDRQSGYVRHHAFTCESRAFELLAFFFTKTRSIFSKRLYVVKAHSVKHPHFSFILLYRQLPPAMCVLSSLRLLFSSLLRDRVFLM</sequence>
<feature type="transmembrane region" description="Helical" evidence="2">
    <location>
        <begin position="12"/>
        <end position="33"/>
    </location>
</feature>
<dbReference type="VEuPathDB" id="TriTrypDB:BSAL_69000"/>
<name>A0A0S4IVE1_BODSA</name>
<feature type="region of interest" description="Disordered" evidence="1">
    <location>
        <begin position="44"/>
        <end position="63"/>
    </location>
</feature>
<gene>
    <name evidence="3" type="ORF">BSAL_69000</name>
</gene>
<reference evidence="4" key="1">
    <citation type="submission" date="2015-09" db="EMBL/GenBank/DDBJ databases">
        <authorList>
            <consortium name="Pathogen Informatics"/>
        </authorList>
    </citation>
    <scope>NUCLEOTIDE SEQUENCE [LARGE SCALE GENOMIC DNA]</scope>
    <source>
        <strain evidence="4">Lake Konstanz</strain>
    </source>
</reference>
<dbReference type="EMBL" id="CYKH01000484">
    <property type="protein sequence ID" value="CUG00027.1"/>
    <property type="molecule type" value="Genomic_DNA"/>
</dbReference>
<evidence type="ECO:0000313" key="4">
    <source>
        <dbReference type="Proteomes" id="UP000051952"/>
    </source>
</evidence>
<keyword evidence="2" id="KW-0472">Membrane</keyword>
<dbReference type="AlphaFoldDB" id="A0A0S4IVE1"/>
<accession>A0A0S4IVE1</accession>
<keyword evidence="2" id="KW-0812">Transmembrane</keyword>
<dbReference type="Proteomes" id="UP000051952">
    <property type="component" value="Unassembled WGS sequence"/>
</dbReference>
<evidence type="ECO:0000256" key="2">
    <source>
        <dbReference type="SAM" id="Phobius"/>
    </source>
</evidence>
<proteinExistence type="predicted"/>
<protein>
    <submittedName>
        <fullName evidence="3">Membrane-associated protein, putative</fullName>
    </submittedName>
</protein>
<organism evidence="3 4">
    <name type="scientific">Bodo saltans</name>
    <name type="common">Flagellated protozoan</name>
    <dbReference type="NCBI Taxonomy" id="75058"/>
    <lineage>
        <taxon>Eukaryota</taxon>
        <taxon>Discoba</taxon>
        <taxon>Euglenozoa</taxon>
        <taxon>Kinetoplastea</taxon>
        <taxon>Metakinetoplastina</taxon>
        <taxon>Eubodonida</taxon>
        <taxon>Bodonidae</taxon>
        <taxon>Bodo</taxon>
    </lineage>
</organism>
<keyword evidence="4" id="KW-1185">Reference proteome</keyword>